<organism evidence="5 6">
    <name type="scientific">Pristionchus mayeri</name>
    <dbReference type="NCBI Taxonomy" id="1317129"/>
    <lineage>
        <taxon>Eukaryota</taxon>
        <taxon>Metazoa</taxon>
        <taxon>Ecdysozoa</taxon>
        <taxon>Nematoda</taxon>
        <taxon>Chromadorea</taxon>
        <taxon>Rhabditida</taxon>
        <taxon>Rhabditina</taxon>
        <taxon>Diplogasteromorpha</taxon>
        <taxon>Diplogasteroidea</taxon>
        <taxon>Neodiplogasteridae</taxon>
        <taxon>Pristionchus</taxon>
    </lineage>
</organism>
<feature type="domain" description="SH2" evidence="3">
    <location>
        <begin position="22"/>
        <end position="68"/>
    </location>
</feature>
<dbReference type="InterPro" id="IPR000980">
    <property type="entry name" value="SH2"/>
</dbReference>
<gene>
    <name evidence="5" type="ORF">PMAYCL1PPCAC_23737</name>
</gene>
<dbReference type="Gene3D" id="3.30.505.10">
    <property type="entry name" value="SH2 domain"/>
    <property type="match status" value="1"/>
</dbReference>
<dbReference type="InterPro" id="IPR001496">
    <property type="entry name" value="SOCS_box"/>
</dbReference>
<dbReference type="PANTHER" id="PTHR10155">
    <property type="entry name" value="PHOSPHATIDYLINOSITOL 3-KINASE REGULATORY SUBUNIT"/>
    <property type="match status" value="1"/>
</dbReference>
<protein>
    <recommendedName>
        <fullName evidence="7">SH2 domain-containing protein</fullName>
    </recommendedName>
</protein>
<evidence type="ECO:0000313" key="5">
    <source>
        <dbReference type="EMBL" id="GMR53542.1"/>
    </source>
</evidence>
<feature type="domain" description="SOCS box" evidence="4">
    <location>
        <begin position="122"/>
        <end position="159"/>
    </location>
</feature>
<dbReference type="PROSITE" id="PS50001">
    <property type="entry name" value="SH2"/>
    <property type="match status" value="1"/>
</dbReference>
<keyword evidence="1 2" id="KW-0727">SH2 domain</keyword>
<dbReference type="GO" id="GO:0005942">
    <property type="term" value="C:phosphatidylinositol 3-kinase complex"/>
    <property type="evidence" value="ECO:0007669"/>
    <property type="project" value="TreeGrafter"/>
</dbReference>
<dbReference type="GO" id="GO:0046854">
    <property type="term" value="P:phosphatidylinositol phosphate biosynthetic process"/>
    <property type="evidence" value="ECO:0007669"/>
    <property type="project" value="TreeGrafter"/>
</dbReference>
<dbReference type="GO" id="GO:0046935">
    <property type="term" value="F:1-phosphatidylinositol-3-kinase regulator activity"/>
    <property type="evidence" value="ECO:0007669"/>
    <property type="project" value="TreeGrafter"/>
</dbReference>
<dbReference type="SMART" id="SM00252">
    <property type="entry name" value="SH2"/>
    <property type="match status" value="1"/>
</dbReference>
<name>A0AAN5D0T7_9BILA</name>
<dbReference type="PANTHER" id="PTHR10155:SF32">
    <property type="entry name" value="LP02169P"/>
    <property type="match status" value="1"/>
</dbReference>
<accession>A0AAN5D0T7</accession>
<sequence>MLSRGSDSSLAHLILHAQACEWYWGDLDWKCAKKMLVSCTPGTYLLRDSRSDSSVFTLSYRTSQKILHSHADDLLLKAAKLTDERLSPLDAFEILVQRCNGPDLEMLLYEKNEVFSNINLCLTSPLRKRDCVPSLQFLSRQRIVDNSHLVNAAQFLPLPIANYIRDSKYSNPPIDECIRNLQQRASRR</sequence>
<dbReference type="SUPFAM" id="SSF55550">
    <property type="entry name" value="SH2 domain"/>
    <property type="match status" value="1"/>
</dbReference>
<evidence type="ECO:0000313" key="6">
    <source>
        <dbReference type="Proteomes" id="UP001328107"/>
    </source>
</evidence>
<keyword evidence="6" id="KW-1185">Reference proteome</keyword>
<dbReference type="InterPro" id="IPR036860">
    <property type="entry name" value="SH2_dom_sf"/>
</dbReference>
<evidence type="ECO:0000259" key="4">
    <source>
        <dbReference type="PROSITE" id="PS50225"/>
    </source>
</evidence>
<comment type="caution">
    <text evidence="5">The sequence shown here is derived from an EMBL/GenBank/DDBJ whole genome shotgun (WGS) entry which is preliminary data.</text>
</comment>
<dbReference type="Pfam" id="PF00017">
    <property type="entry name" value="SH2"/>
    <property type="match status" value="1"/>
</dbReference>
<proteinExistence type="predicted"/>
<dbReference type="AlphaFoldDB" id="A0AAN5D0T7"/>
<reference evidence="6" key="1">
    <citation type="submission" date="2022-10" db="EMBL/GenBank/DDBJ databases">
        <title>Genome assembly of Pristionchus species.</title>
        <authorList>
            <person name="Yoshida K."/>
            <person name="Sommer R.J."/>
        </authorList>
    </citation>
    <scope>NUCLEOTIDE SEQUENCE [LARGE SCALE GENOMIC DNA]</scope>
    <source>
        <strain evidence="6">RS5460</strain>
    </source>
</reference>
<evidence type="ECO:0000256" key="2">
    <source>
        <dbReference type="PROSITE-ProRule" id="PRU00191"/>
    </source>
</evidence>
<evidence type="ECO:0000256" key="1">
    <source>
        <dbReference type="ARBA" id="ARBA00022999"/>
    </source>
</evidence>
<dbReference type="PROSITE" id="PS50225">
    <property type="entry name" value="SOCS"/>
    <property type="match status" value="1"/>
</dbReference>
<dbReference type="Proteomes" id="UP001328107">
    <property type="component" value="Unassembled WGS sequence"/>
</dbReference>
<dbReference type="EMBL" id="BTRK01000005">
    <property type="protein sequence ID" value="GMR53542.1"/>
    <property type="molecule type" value="Genomic_DNA"/>
</dbReference>
<evidence type="ECO:0008006" key="7">
    <source>
        <dbReference type="Google" id="ProtNLM"/>
    </source>
</evidence>
<evidence type="ECO:0000259" key="3">
    <source>
        <dbReference type="PROSITE" id="PS50001"/>
    </source>
</evidence>